<dbReference type="InterPro" id="IPR019419">
    <property type="entry name" value="AIM19"/>
</dbReference>
<evidence type="ECO:0000256" key="1">
    <source>
        <dbReference type="SAM" id="MobiDB-lite"/>
    </source>
</evidence>
<evidence type="ECO:0000313" key="2">
    <source>
        <dbReference type="EMBL" id="KZT29519.1"/>
    </source>
</evidence>
<dbReference type="OrthoDB" id="5554402at2759"/>
<accession>A0A165VDJ7</accession>
<proteinExistence type="predicted"/>
<evidence type="ECO:0000313" key="3">
    <source>
        <dbReference type="Proteomes" id="UP000076761"/>
    </source>
</evidence>
<dbReference type="PANTHER" id="PTHR28177">
    <property type="entry name" value="ALTERED INHERITANCE OF MITOCHONDRIA PROTEIN 19, MITOCHONDRIAL"/>
    <property type="match status" value="1"/>
</dbReference>
<name>A0A165VDJ7_9AGAM</name>
<dbReference type="AlphaFoldDB" id="A0A165VDJ7"/>
<dbReference type="FunCoup" id="A0A165VDJ7">
    <property type="interactions" value="160"/>
</dbReference>
<organism evidence="2 3">
    <name type="scientific">Neolentinus lepideus HHB14362 ss-1</name>
    <dbReference type="NCBI Taxonomy" id="1314782"/>
    <lineage>
        <taxon>Eukaryota</taxon>
        <taxon>Fungi</taxon>
        <taxon>Dikarya</taxon>
        <taxon>Basidiomycota</taxon>
        <taxon>Agaricomycotina</taxon>
        <taxon>Agaricomycetes</taxon>
        <taxon>Gloeophyllales</taxon>
        <taxon>Gloeophyllaceae</taxon>
        <taxon>Neolentinus</taxon>
    </lineage>
</organism>
<feature type="region of interest" description="Disordered" evidence="1">
    <location>
        <begin position="1"/>
        <end position="20"/>
    </location>
</feature>
<sequence length="144" mass="15004">MSVSSQATDPVDGDNDTSIAGQDSELASIVRPYSHSPLPAYGLGSLFLASILIPAQAHRVGAHIAPFLQRVGFGAAFSMAGYALSCGDKRNGSGIATSTSLVYLMLHLRKSLTAPRSPASLVLTSGVLATTALYGSEYFLLQPF</sequence>
<dbReference type="PANTHER" id="PTHR28177:SF1">
    <property type="entry name" value="ALTERED INHERITANCE OF MITOCHONDRIA PROTEIN 19, MITOCHONDRIAL"/>
    <property type="match status" value="1"/>
</dbReference>
<dbReference type="GO" id="GO:0005739">
    <property type="term" value="C:mitochondrion"/>
    <property type="evidence" value="ECO:0007669"/>
    <property type="project" value="TreeGrafter"/>
</dbReference>
<reference evidence="2 3" key="1">
    <citation type="journal article" date="2016" name="Mol. Biol. Evol.">
        <title>Comparative Genomics of Early-Diverging Mushroom-Forming Fungi Provides Insights into the Origins of Lignocellulose Decay Capabilities.</title>
        <authorList>
            <person name="Nagy L.G."/>
            <person name="Riley R."/>
            <person name="Tritt A."/>
            <person name="Adam C."/>
            <person name="Daum C."/>
            <person name="Floudas D."/>
            <person name="Sun H."/>
            <person name="Yadav J.S."/>
            <person name="Pangilinan J."/>
            <person name="Larsson K.H."/>
            <person name="Matsuura K."/>
            <person name="Barry K."/>
            <person name="Labutti K."/>
            <person name="Kuo R."/>
            <person name="Ohm R.A."/>
            <person name="Bhattacharya S.S."/>
            <person name="Shirouzu T."/>
            <person name="Yoshinaga Y."/>
            <person name="Martin F.M."/>
            <person name="Grigoriev I.V."/>
            <person name="Hibbett D.S."/>
        </authorList>
    </citation>
    <scope>NUCLEOTIDE SEQUENCE [LARGE SCALE GENOMIC DNA]</scope>
    <source>
        <strain evidence="2 3">HHB14362 ss-1</strain>
    </source>
</reference>
<dbReference type="Pfam" id="PF10315">
    <property type="entry name" value="Aim19"/>
    <property type="match status" value="1"/>
</dbReference>
<keyword evidence="3" id="KW-1185">Reference proteome</keyword>
<dbReference type="InParanoid" id="A0A165VDJ7"/>
<gene>
    <name evidence="2" type="ORF">NEOLEDRAFT_1128288</name>
</gene>
<protein>
    <submittedName>
        <fullName evidence="2">Uncharacterized protein</fullName>
    </submittedName>
</protein>
<dbReference type="Proteomes" id="UP000076761">
    <property type="component" value="Unassembled WGS sequence"/>
</dbReference>
<dbReference type="EMBL" id="KV425554">
    <property type="protein sequence ID" value="KZT29519.1"/>
    <property type="molecule type" value="Genomic_DNA"/>
</dbReference>